<dbReference type="InterPro" id="IPR051257">
    <property type="entry name" value="Diverse_CBS-Domain"/>
</dbReference>
<dbReference type="Proteomes" id="UP001144612">
    <property type="component" value="Unassembled WGS sequence"/>
</dbReference>
<name>A0ABT4D9V6_9CLOT</name>
<dbReference type="PANTHER" id="PTHR43080">
    <property type="entry name" value="CBS DOMAIN-CONTAINING PROTEIN CBSX3, MITOCHONDRIAL"/>
    <property type="match status" value="1"/>
</dbReference>
<dbReference type="InterPro" id="IPR046342">
    <property type="entry name" value="CBS_dom_sf"/>
</dbReference>
<gene>
    <name evidence="4" type="ORF">OW729_10760</name>
</gene>
<accession>A0ABT4D9V6</accession>
<dbReference type="InterPro" id="IPR000644">
    <property type="entry name" value="CBS_dom"/>
</dbReference>
<dbReference type="Pfam" id="PF00571">
    <property type="entry name" value="CBS"/>
    <property type="match status" value="2"/>
</dbReference>
<evidence type="ECO:0000256" key="2">
    <source>
        <dbReference type="PROSITE-ProRule" id="PRU00703"/>
    </source>
</evidence>
<dbReference type="PANTHER" id="PTHR43080:SF26">
    <property type="entry name" value="REGULATORY PROTEIN"/>
    <property type="match status" value="1"/>
</dbReference>
<dbReference type="Gene3D" id="3.10.580.10">
    <property type="entry name" value="CBS-domain"/>
    <property type="match status" value="1"/>
</dbReference>
<sequence>MNIAFFITPKKEVVYEKPSSTMRQALERMERYRYTAIPLVDEKGRYVGTVTEGDLLWKLKNTADLNFKNTEKILLKDVPTHMKNKPVHIDAEIEDLISISVSQNFIPVIDDNDIFIGIIKRSDIINYCYKLMYDRIIPKEIQNNVYNYS</sequence>
<keyword evidence="5" id="KW-1185">Reference proteome</keyword>
<evidence type="ECO:0000313" key="5">
    <source>
        <dbReference type="Proteomes" id="UP001144612"/>
    </source>
</evidence>
<organism evidence="4 5">
    <name type="scientific">Clostridium brassicae</name>
    <dbReference type="NCBI Taxonomy" id="2999072"/>
    <lineage>
        <taxon>Bacteria</taxon>
        <taxon>Bacillati</taxon>
        <taxon>Bacillota</taxon>
        <taxon>Clostridia</taxon>
        <taxon>Eubacteriales</taxon>
        <taxon>Clostridiaceae</taxon>
        <taxon>Clostridium</taxon>
    </lineage>
</organism>
<proteinExistence type="predicted"/>
<dbReference type="SUPFAM" id="SSF54631">
    <property type="entry name" value="CBS-domain pair"/>
    <property type="match status" value="1"/>
</dbReference>
<dbReference type="SMART" id="SM00116">
    <property type="entry name" value="CBS"/>
    <property type="match status" value="2"/>
</dbReference>
<comment type="caution">
    <text evidence="4">The sequence shown here is derived from an EMBL/GenBank/DDBJ whole genome shotgun (WGS) entry which is preliminary data.</text>
</comment>
<feature type="domain" description="CBS" evidence="3">
    <location>
        <begin position="7"/>
        <end position="65"/>
    </location>
</feature>
<dbReference type="CDD" id="cd09834">
    <property type="entry name" value="CBS_pair_bac"/>
    <property type="match status" value="1"/>
</dbReference>
<keyword evidence="1 2" id="KW-0129">CBS domain</keyword>
<evidence type="ECO:0000256" key="1">
    <source>
        <dbReference type="ARBA" id="ARBA00023122"/>
    </source>
</evidence>
<evidence type="ECO:0000313" key="4">
    <source>
        <dbReference type="EMBL" id="MCY6959084.1"/>
    </source>
</evidence>
<dbReference type="PROSITE" id="PS51371">
    <property type="entry name" value="CBS"/>
    <property type="match status" value="1"/>
</dbReference>
<evidence type="ECO:0000259" key="3">
    <source>
        <dbReference type="PROSITE" id="PS51371"/>
    </source>
</evidence>
<protein>
    <submittedName>
        <fullName evidence="4">CBS domain-containing protein</fullName>
    </submittedName>
</protein>
<reference evidence="4" key="1">
    <citation type="submission" date="2022-12" db="EMBL/GenBank/DDBJ databases">
        <title>Clostridium sp. nov., isolated from industrial wastewater.</title>
        <authorList>
            <person name="Jiayan W."/>
        </authorList>
    </citation>
    <scope>NUCLEOTIDE SEQUENCE</scope>
    <source>
        <strain evidence="4">ZC22-4</strain>
    </source>
</reference>
<dbReference type="RefSeq" id="WP_268061506.1">
    <property type="nucleotide sequence ID" value="NZ_JAPQFJ010000010.1"/>
</dbReference>
<dbReference type="EMBL" id="JAPQFJ010000010">
    <property type="protein sequence ID" value="MCY6959084.1"/>
    <property type="molecule type" value="Genomic_DNA"/>
</dbReference>